<keyword evidence="7" id="KW-1185">Reference proteome</keyword>
<dbReference type="InterPro" id="IPR018121">
    <property type="entry name" value="7-in-absentia-prot_TRAF-dom"/>
</dbReference>
<evidence type="ECO:0000256" key="4">
    <source>
        <dbReference type="ARBA" id="ARBA00022833"/>
    </source>
</evidence>
<feature type="domain" description="Seven-in-absentia protein TRAF-like" evidence="5">
    <location>
        <begin position="59"/>
        <end position="155"/>
    </location>
</feature>
<proteinExistence type="inferred from homology"/>
<sequence length="163" mass="19166">MRVIACLCKFNSCNNTKYNQRKRKNHMFLRPTKVHSRGLPVDFIKCKPCLLFLSAQVFNYFGHQFCLHFEVFHLGTAPVYMAFLRFMGTDEDAEKFCYSLEVGRKGRKLTWQGVPRSIRDSYLIVRDNLDGLIIYRSMALYFSGGNMKELKLKVSGRIWRKDM</sequence>
<dbReference type="OMA" id="IACLCKF"/>
<dbReference type="OrthoDB" id="941555at2759"/>
<evidence type="ECO:0000313" key="6">
    <source>
        <dbReference type="EMBL" id="CDP13166.1"/>
    </source>
</evidence>
<evidence type="ECO:0000256" key="2">
    <source>
        <dbReference type="ARBA" id="ARBA00022723"/>
    </source>
</evidence>
<evidence type="ECO:0000256" key="3">
    <source>
        <dbReference type="ARBA" id="ARBA00022771"/>
    </source>
</evidence>
<evidence type="ECO:0000259" key="5">
    <source>
        <dbReference type="Pfam" id="PF03145"/>
    </source>
</evidence>
<comment type="similarity">
    <text evidence="1">Belongs to the SINA (Seven in absentia) family.</text>
</comment>
<dbReference type="EMBL" id="HG739157">
    <property type="protein sequence ID" value="CDP13166.1"/>
    <property type="molecule type" value="Genomic_DNA"/>
</dbReference>
<keyword evidence="2" id="KW-0479">Metal-binding</keyword>
<gene>
    <name evidence="6" type="ORF">GSCOC_T00038017001</name>
</gene>
<dbReference type="GO" id="GO:0005737">
    <property type="term" value="C:cytoplasm"/>
    <property type="evidence" value="ECO:0007669"/>
    <property type="project" value="InterPro"/>
</dbReference>
<dbReference type="InParanoid" id="A0A068UXN6"/>
<dbReference type="GO" id="GO:0061630">
    <property type="term" value="F:ubiquitin protein ligase activity"/>
    <property type="evidence" value="ECO:0007669"/>
    <property type="project" value="TreeGrafter"/>
</dbReference>
<dbReference type="Gramene" id="CDP13166">
    <property type="protein sequence ID" value="CDP13166"/>
    <property type="gene ID" value="GSCOC_T00038017001"/>
</dbReference>
<dbReference type="InterPro" id="IPR052088">
    <property type="entry name" value="E3_ubiquitin-ligase_SINA"/>
</dbReference>
<dbReference type="Proteomes" id="UP000295252">
    <property type="component" value="Chromosome I"/>
</dbReference>
<dbReference type="PANTHER" id="PTHR10315:SF118">
    <property type="entry name" value="RING-TYPE E3 UBIQUITIN TRANSFERASE"/>
    <property type="match status" value="1"/>
</dbReference>
<evidence type="ECO:0000256" key="1">
    <source>
        <dbReference type="ARBA" id="ARBA00009119"/>
    </source>
</evidence>
<dbReference type="GO" id="GO:0008270">
    <property type="term" value="F:zinc ion binding"/>
    <property type="evidence" value="ECO:0007669"/>
    <property type="project" value="UniProtKB-KW"/>
</dbReference>
<protein>
    <recommendedName>
        <fullName evidence="5">Seven-in-absentia protein TRAF-like domain-containing protein</fullName>
    </recommendedName>
</protein>
<dbReference type="GO" id="GO:0006511">
    <property type="term" value="P:ubiquitin-dependent protein catabolic process"/>
    <property type="evidence" value="ECO:0007669"/>
    <property type="project" value="InterPro"/>
</dbReference>
<dbReference type="PhylomeDB" id="A0A068UXN6"/>
<name>A0A068UXN6_COFCA</name>
<dbReference type="AlphaFoldDB" id="A0A068UXN6"/>
<dbReference type="Gene3D" id="2.60.210.10">
    <property type="entry name" value="Apoptosis, Tumor Necrosis Factor Receptor Associated Protein 2, Chain A"/>
    <property type="match status" value="1"/>
</dbReference>
<reference evidence="7" key="1">
    <citation type="journal article" date="2014" name="Science">
        <title>The coffee genome provides insight into the convergent evolution of caffeine biosynthesis.</title>
        <authorList>
            <person name="Denoeud F."/>
            <person name="Carretero-Paulet L."/>
            <person name="Dereeper A."/>
            <person name="Droc G."/>
            <person name="Guyot R."/>
            <person name="Pietrella M."/>
            <person name="Zheng C."/>
            <person name="Alberti A."/>
            <person name="Anthony F."/>
            <person name="Aprea G."/>
            <person name="Aury J.M."/>
            <person name="Bento P."/>
            <person name="Bernard M."/>
            <person name="Bocs S."/>
            <person name="Campa C."/>
            <person name="Cenci A."/>
            <person name="Combes M.C."/>
            <person name="Crouzillat D."/>
            <person name="Da Silva C."/>
            <person name="Daddiego L."/>
            <person name="De Bellis F."/>
            <person name="Dussert S."/>
            <person name="Garsmeur O."/>
            <person name="Gayraud T."/>
            <person name="Guignon V."/>
            <person name="Jahn K."/>
            <person name="Jamilloux V."/>
            <person name="Joet T."/>
            <person name="Labadie K."/>
            <person name="Lan T."/>
            <person name="Leclercq J."/>
            <person name="Lepelley M."/>
            <person name="Leroy T."/>
            <person name="Li L.T."/>
            <person name="Librado P."/>
            <person name="Lopez L."/>
            <person name="Munoz A."/>
            <person name="Noel B."/>
            <person name="Pallavicini A."/>
            <person name="Perrotta G."/>
            <person name="Poncet V."/>
            <person name="Pot D."/>
            <person name="Priyono X."/>
            <person name="Rigoreau M."/>
            <person name="Rouard M."/>
            <person name="Rozas J."/>
            <person name="Tranchant-Dubreuil C."/>
            <person name="VanBuren R."/>
            <person name="Zhang Q."/>
            <person name="Andrade A.C."/>
            <person name="Argout X."/>
            <person name="Bertrand B."/>
            <person name="de Kochko A."/>
            <person name="Graziosi G."/>
            <person name="Henry R.J."/>
            <person name="Jayarama X."/>
            <person name="Ming R."/>
            <person name="Nagai C."/>
            <person name="Rounsley S."/>
            <person name="Sankoff D."/>
            <person name="Giuliano G."/>
            <person name="Albert V.A."/>
            <person name="Wincker P."/>
            <person name="Lashermes P."/>
        </authorList>
    </citation>
    <scope>NUCLEOTIDE SEQUENCE [LARGE SCALE GENOMIC DNA]</scope>
    <source>
        <strain evidence="7">cv. DH200-94</strain>
    </source>
</reference>
<accession>A0A068UXN6</accession>
<organism evidence="6 7">
    <name type="scientific">Coffea canephora</name>
    <name type="common">Robusta coffee</name>
    <dbReference type="NCBI Taxonomy" id="49390"/>
    <lineage>
        <taxon>Eukaryota</taxon>
        <taxon>Viridiplantae</taxon>
        <taxon>Streptophyta</taxon>
        <taxon>Embryophyta</taxon>
        <taxon>Tracheophyta</taxon>
        <taxon>Spermatophyta</taxon>
        <taxon>Magnoliopsida</taxon>
        <taxon>eudicotyledons</taxon>
        <taxon>Gunneridae</taxon>
        <taxon>Pentapetalae</taxon>
        <taxon>asterids</taxon>
        <taxon>lamiids</taxon>
        <taxon>Gentianales</taxon>
        <taxon>Rubiaceae</taxon>
        <taxon>Ixoroideae</taxon>
        <taxon>Gardenieae complex</taxon>
        <taxon>Bertiereae - Coffeeae clade</taxon>
        <taxon>Coffeeae</taxon>
        <taxon>Coffea</taxon>
    </lineage>
</organism>
<keyword evidence="3" id="KW-0863">Zinc-finger</keyword>
<dbReference type="SUPFAM" id="SSF49599">
    <property type="entry name" value="TRAF domain-like"/>
    <property type="match status" value="1"/>
</dbReference>
<dbReference type="STRING" id="49390.A0A068UXN6"/>
<dbReference type="Pfam" id="PF03145">
    <property type="entry name" value="Sina_TRAF"/>
    <property type="match status" value="1"/>
</dbReference>
<keyword evidence="4" id="KW-0862">Zinc</keyword>
<dbReference type="InterPro" id="IPR008974">
    <property type="entry name" value="TRAF-like"/>
</dbReference>
<evidence type="ECO:0000313" key="7">
    <source>
        <dbReference type="Proteomes" id="UP000295252"/>
    </source>
</evidence>
<dbReference type="PANTHER" id="PTHR10315">
    <property type="entry name" value="E3 UBIQUITIN PROTEIN LIGASE SIAH"/>
    <property type="match status" value="1"/>
</dbReference>